<sequence>MKKALRALFSPLLKPLEAGEVGPNYKASHRTILIAVGTLFFILGTISLVAMVYTGQLGAFVPVLAFLGLGGICLVVGAVGSDAAVSKLWGNR</sequence>
<keyword evidence="1" id="KW-1133">Transmembrane helix</keyword>
<keyword evidence="1" id="KW-0472">Membrane</keyword>
<feature type="transmembrane region" description="Helical" evidence="1">
    <location>
        <begin position="59"/>
        <end position="85"/>
    </location>
</feature>
<name>A0ABX7MWB9_9GAMM</name>
<dbReference type="RefSeq" id="WP_206644636.1">
    <property type="nucleotide sequence ID" value="NZ_CP071247.1"/>
</dbReference>
<dbReference type="EMBL" id="CP071247">
    <property type="protein sequence ID" value="QSP95396.1"/>
    <property type="molecule type" value="Genomic_DNA"/>
</dbReference>
<keyword evidence="3" id="KW-1185">Reference proteome</keyword>
<feature type="transmembrane region" description="Helical" evidence="1">
    <location>
        <begin position="32"/>
        <end position="53"/>
    </location>
</feature>
<accession>A0ABX7MWB9</accession>
<keyword evidence="1" id="KW-0812">Transmembrane</keyword>
<evidence type="ECO:0000313" key="3">
    <source>
        <dbReference type="Proteomes" id="UP000663555"/>
    </source>
</evidence>
<reference evidence="2 3" key="1">
    <citation type="submission" date="2021-03" db="EMBL/GenBank/DDBJ databases">
        <title>Genome sequencing of Marinobacter sp. LPB0319.</title>
        <authorList>
            <person name="Kim J."/>
        </authorList>
    </citation>
    <scope>NUCLEOTIDE SEQUENCE [LARGE SCALE GENOMIC DNA]</scope>
    <source>
        <strain evidence="2 3">LPB0319</strain>
    </source>
</reference>
<dbReference type="Proteomes" id="UP000663555">
    <property type="component" value="Chromosome"/>
</dbReference>
<evidence type="ECO:0000313" key="2">
    <source>
        <dbReference type="EMBL" id="QSP95396.1"/>
    </source>
</evidence>
<proteinExistence type="predicted"/>
<evidence type="ECO:0000256" key="1">
    <source>
        <dbReference type="SAM" id="Phobius"/>
    </source>
</evidence>
<gene>
    <name evidence="2" type="ORF">LPB19_02950</name>
</gene>
<protein>
    <submittedName>
        <fullName evidence="2">Uncharacterized protein</fullName>
    </submittedName>
</protein>
<organism evidence="2 3">
    <name type="scientific">Marinobacter salinisoli</name>
    <dbReference type="NCBI Taxonomy" id="2769486"/>
    <lineage>
        <taxon>Bacteria</taxon>
        <taxon>Pseudomonadati</taxon>
        <taxon>Pseudomonadota</taxon>
        <taxon>Gammaproteobacteria</taxon>
        <taxon>Pseudomonadales</taxon>
        <taxon>Marinobacteraceae</taxon>
        <taxon>Marinobacter</taxon>
    </lineage>
</organism>